<dbReference type="InterPro" id="IPR024163">
    <property type="entry name" value="Aerotolerance_reg_N"/>
</dbReference>
<keyword evidence="2" id="KW-1133">Transmembrane helix</keyword>
<evidence type="ECO:0000256" key="1">
    <source>
        <dbReference type="SAM" id="MobiDB-lite"/>
    </source>
</evidence>
<feature type="transmembrane region" description="Helical" evidence="2">
    <location>
        <begin position="6"/>
        <end position="24"/>
    </location>
</feature>
<organism evidence="4 5">
    <name type="scientific">Stieleria varia</name>
    <dbReference type="NCBI Taxonomy" id="2528005"/>
    <lineage>
        <taxon>Bacteria</taxon>
        <taxon>Pseudomonadati</taxon>
        <taxon>Planctomycetota</taxon>
        <taxon>Planctomycetia</taxon>
        <taxon>Pirellulales</taxon>
        <taxon>Pirellulaceae</taxon>
        <taxon>Stieleria</taxon>
    </lineage>
</organism>
<name>A0A5C6ASA0_9BACT</name>
<dbReference type="Gene3D" id="3.40.50.410">
    <property type="entry name" value="von Willebrand factor, type A domain"/>
    <property type="match status" value="1"/>
</dbReference>
<dbReference type="NCBIfam" id="TIGR02226">
    <property type="entry name" value="two_anch"/>
    <property type="match status" value="1"/>
</dbReference>
<dbReference type="Proteomes" id="UP000320176">
    <property type="component" value="Unassembled WGS sequence"/>
</dbReference>
<dbReference type="PROSITE" id="PS50234">
    <property type="entry name" value="VWFA"/>
    <property type="match status" value="1"/>
</dbReference>
<dbReference type="InterPro" id="IPR002035">
    <property type="entry name" value="VWF_A"/>
</dbReference>
<dbReference type="InterPro" id="IPR036465">
    <property type="entry name" value="vWFA_dom_sf"/>
</dbReference>
<feature type="region of interest" description="Disordered" evidence="1">
    <location>
        <begin position="284"/>
        <end position="315"/>
    </location>
</feature>
<dbReference type="SMART" id="SM00327">
    <property type="entry name" value="VWA"/>
    <property type="match status" value="1"/>
</dbReference>
<dbReference type="CDD" id="cd00198">
    <property type="entry name" value="vWFA"/>
    <property type="match status" value="1"/>
</dbReference>
<keyword evidence="2" id="KW-0472">Membrane</keyword>
<keyword evidence="5" id="KW-1185">Reference proteome</keyword>
<dbReference type="SUPFAM" id="SSF53300">
    <property type="entry name" value="vWA-like"/>
    <property type="match status" value="1"/>
</dbReference>
<proteinExistence type="predicted"/>
<dbReference type="SUPFAM" id="SSF52317">
    <property type="entry name" value="Class I glutamine amidotransferase-like"/>
    <property type="match status" value="1"/>
</dbReference>
<feature type="transmembrane region" description="Helical" evidence="2">
    <location>
        <begin position="56"/>
        <end position="78"/>
    </location>
</feature>
<dbReference type="RefSeq" id="WP_146520746.1">
    <property type="nucleotide sequence ID" value="NZ_CP151726.1"/>
</dbReference>
<dbReference type="OrthoDB" id="228877at2"/>
<evidence type="ECO:0000259" key="3">
    <source>
        <dbReference type="PROSITE" id="PS50234"/>
    </source>
</evidence>
<dbReference type="Gene3D" id="3.40.50.880">
    <property type="match status" value="1"/>
</dbReference>
<dbReference type="PANTHER" id="PTHR37464:SF1">
    <property type="entry name" value="BLL2463 PROTEIN"/>
    <property type="match status" value="1"/>
</dbReference>
<feature type="domain" description="VWFA" evidence="3">
    <location>
        <begin position="92"/>
        <end position="276"/>
    </location>
</feature>
<sequence>MSLLTPLYLLGALAIGLPILFHLIRRRPKGEVVFSSLMFLQPTPPRLTRRSRLENLPLLIARALALLLLAAAFSRPFFRQTTSTETDRVGKRIVVLVDTSASMRRAGVWQNAMDRATETIDSLDAADQIAVIAFDRQPRPVITLADSAELPSLQRASAAKEQIRALQPTWNATDLASAISTAAEMAVSSNFAERPDEALSTSRVVLISDMQSGAATQALQTFDWPKDLSLQVINVADTSPTNASLQILASTENDAVDDNSLRVRVSNSADSTTSQFQLQWRGKEFDRKDDDARRSQTAADRSSELGLPIQVPPGQTRVATIPLPKSDSHNRLVLSGDAQDFDNVCYYAITPQSAAEIIYLGQPPAENLTAESARESLLYYLDRVPLSDARVSVRVVPLRAEQFNGDTDPKQTPLVVVSEALDLETAQRLKQYAEQGGQVCVVLGQPSTGSEAIGLQTLLDSPELTVTEAEIDDYVMLTSIRFSDPVFSAMADPQFNDFTKVRFWHHRNVSGLADDCQTLAEFDDESPAVVRRPLGRGSVVLMTAGWQPSESQLALSTKFIPMISGLFQPSPIASGQSFIAGEPVDLSIVGIGKLTMPSGEEVSIENPSDFAVIDGPGLYQYSDDEGDKTFAVNLSESESLTSPMGSDTLERLGVRLGKPSAEIVDAAAQRQLRDVEMEDQQRVWQWLLMFAFAAIAIETWWSRQRPTIVAADG</sequence>
<accession>A0A5C6ASA0</accession>
<gene>
    <name evidence="4" type="ORF">Pla52n_34580</name>
</gene>
<keyword evidence="2" id="KW-0812">Transmembrane</keyword>
<reference evidence="4 5" key="1">
    <citation type="submission" date="2019-02" db="EMBL/GenBank/DDBJ databases">
        <title>Deep-cultivation of Planctomycetes and their phenomic and genomic characterization uncovers novel biology.</title>
        <authorList>
            <person name="Wiegand S."/>
            <person name="Jogler M."/>
            <person name="Boedeker C."/>
            <person name="Pinto D."/>
            <person name="Vollmers J."/>
            <person name="Rivas-Marin E."/>
            <person name="Kohn T."/>
            <person name="Peeters S.H."/>
            <person name="Heuer A."/>
            <person name="Rast P."/>
            <person name="Oberbeckmann S."/>
            <person name="Bunk B."/>
            <person name="Jeske O."/>
            <person name="Meyerdierks A."/>
            <person name="Storesund J.E."/>
            <person name="Kallscheuer N."/>
            <person name="Luecker S."/>
            <person name="Lage O.M."/>
            <person name="Pohl T."/>
            <person name="Merkel B.J."/>
            <person name="Hornburger P."/>
            <person name="Mueller R.-W."/>
            <person name="Bruemmer F."/>
            <person name="Labrenz M."/>
            <person name="Spormann A.M."/>
            <person name="Op Den Camp H."/>
            <person name="Overmann J."/>
            <person name="Amann R."/>
            <person name="Jetten M.S.M."/>
            <person name="Mascher T."/>
            <person name="Medema M.H."/>
            <person name="Devos D.P."/>
            <person name="Kaster A.-K."/>
            <person name="Ovreas L."/>
            <person name="Rohde M."/>
            <person name="Galperin M.Y."/>
            <person name="Jogler C."/>
        </authorList>
    </citation>
    <scope>NUCLEOTIDE SEQUENCE [LARGE SCALE GENOMIC DNA]</scope>
    <source>
        <strain evidence="4 5">Pla52n</strain>
    </source>
</reference>
<dbReference type="AlphaFoldDB" id="A0A5C6ASA0"/>
<dbReference type="InterPro" id="IPR029062">
    <property type="entry name" value="Class_I_gatase-like"/>
</dbReference>
<dbReference type="Pfam" id="PF07584">
    <property type="entry name" value="BatA"/>
    <property type="match status" value="1"/>
</dbReference>
<evidence type="ECO:0000313" key="4">
    <source>
        <dbReference type="EMBL" id="TWU02408.1"/>
    </source>
</evidence>
<dbReference type="Pfam" id="PF13519">
    <property type="entry name" value="VWA_2"/>
    <property type="match status" value="1"/>
</dbReference>
<evidence type="ECO:0000256" key="2">
    <source>
        <dbReference type="SAM" id="Phobius"/>
    </source>
</evidence>
<dbReference type="EMBL" id="SJPN01000004">
    <property type="protein sequence ID" value="TWU02408.1"/>
    <property type="molecule type" value="Genomic_DNA"/>
</dbReference>
<evidence type="ECO:0000313" key="5">
    <source>
        <dbReference type="Proteomes" id="UP000320176"/>
    </source>
</evidence>
<feature type="compositionally biased region" description="Basic and acidic residues" evidence="1">
    <location>
        <begin position="284"/>
        <end position="294"/>
    </location>
</feature>
<dbReference type="InterPro" id="IPR011933">
    <property type="entry name" value="Double_TM_dom"/>
</dbReference>
<comment type="caution">
    <text evidence="4">The sequence shown here is derived from an EMBL/GenBank/DDBJ whole genome shotgun (WGS) entry which is preliminary data.</text>
</comment>
<protein>
    <recommendedName>
        <fullName evidence="3">VWFA domain-containing protein</fullName>
    </recommendedName>
</protein>
<dbReference type="PANTHER" id="PTHR37464">
    <property type="entry name" value="BLL2463 PROTEIN"/>
    <property type="match status" value="1"/>
</dbReference>